<proteinExistence type="predicted"/>
<gene>
    <name evidence="3" type="ORF">TASK_LOCUS364</name>
</gene>
<dbReference type="WBParaSite" id="TASK_0000036301-mRNA-1">
    <property type="protein sequence ID" value="TASK_0000036301-mRNA-1"/>
    <property type="gene ID" value="TASK_0000036301"/>
</dbReference>
<feature type="region of interest" description="Disordered" evidence="1">
    <location>
        <begin position="26"/>
        <end position="74"/>
    </location>
</feature>
<evidence type="ECO:0000313" key="3">
    <source>
        <dbReference type="EMBL" id="VDK20780.1"/>
    </source>
</evidence>
<keyword evidence="2" id="KW-0732">Signal</keyword>
<name>A0A0R3VT27_TAEAS</name>
<dbReference type="OrthoDB" id="6273326at2759"/>
<keyword evidence="4" id="KW-1185">Reference proteome</keyword>
<evidence type="ECO:0000313" key="4">
    <source>
        <dbReference type="Proteomes" id="UP000282613"/>
    </source>
</evidence>
<dbReference type="EMBL" id="UYRS01000044">
    <property type="protein sequence ID" value="VDK20780.1"/>
    <property type="molecule type" value="Genomic_DNA"/>
</dbReference>
<dbReference type="AlphaFoldDB" id="A0A0R3VT27"/>
<reference evidence="3 4" key="2">
    <citation type="submission" date="2018-11" db="EMBL/GenBank/DDBJ databases">
        <authorList>
            <consortium name="Pathogen Informatics"/>
        </authorList>
    </citation>
    <scope>NUCLEOTIDE SEQUENCE [LARGE SCALE GENOMIC DNA]</scope>
</reference>
<accession>A0A0R3VT27</accession>
<dbReference type="Proteomes" id="UP000282613">
    <property type="component" value="Unassembled WGS sequence"/>
</dbReference>
<protein>
    <submittedName>
        <fullName evidence="5">Mucin-5AC</fullName>
    </submittedName>
</protein>
<sequence>MKALLLATLMLTLVCLAFCIPATARNGRSTQLPSRNRGVKISGDSEKATAKSALQNPGGEPVGDVTESGSNSTISNVAEVIRRSRRVEEKSRPRGKRRIEGTIIPTATTTTITTAVTPQVAESSKTPESDFVFENDKAIQQGNEEELVSETTEPLEIEDPKNVTTENAVTTNNVDTKERTSETMPVTTKKQDSERNVLKPSYVHECHRHWPYFNDYHQIPPEYSMPQMEVPPHGPPVTSWDFNDPYNFYPSSQLEGRLPWSPFQEQPYETPYYSMWPEEEQFNEMEPYWWDNEMSTNEGRCCSKKKTKAATTTTTSTTTTVATTTPSPVVTETTAATTTTPVPTTTAATSKPTIAAPIAKSNSTWLGIEDLLEAYKSDLMNNADASSRKQLSKMFHEIIQNYEPLLNDTVNKKME</sequence>
<feature type="signal peptide" evidence="2">
    <location>
        <begin position="1"/>
        <end position="17"/>
    </location>
</feature>
<feature type="chain" id="PRO_5043132442" evidence="2">
    <location>
        <begin position="18"/>
        <end position="415"/>
    </location>
</feature>
<feature type="region of interest" description="Disordered" evidence="1">
    <location>
        <begin position="174"/>
        <end position="195"/>
    </location>
</feature>
<reference evidence="5" key="1">
    <citation type="submission" date="2017-02" db="UniProtKB">
        <authorList>
            <consortium name="WormBaseParasite"/>
        </authorList>
    </citation>
    <scope>IDENTIFICATION</scope>
</reference>
<evidence type="ECO:0000256" key="2">
    <source>
        <dbReference type="SAM" id="SignalP"/>
    </source>
</evidence>
<evidence type="ECO:0000313" key="5">
    <source>
        <dbReference type="WBParaSite" id="TASK_0000036301-mRNA-1"/>
    </source>
</evidence>
<evidence type="ECO:0000256" key="1">
    <source>
        <dbReference type="SAM" id="MobiDB-lite"/>
    </source>
</evidence>
<organism evidence="5">
    <name type="scientific">Taenia asiatica</name>
    <name type="common">Asian tapeworm</name>
    <dbReference type="NCBI Taxonomy" id="60517"/>
    <lineage>
        <taxon>Eukaryota</taxon>
        <taxon>Metazoa</taxon>
        <taxon>Spiralia</taxon>
        <taxon>Lophotrochozoa</taxon>
        <taxon>Platyhelminthes</taxon>
        <taxon>Cestoda</taxon>
        <taxon>Eucestoda</taxon>
        <taxon>Cyclophyllidea</taxon>
        <taxon>Taeniidae</taxon>
        <taxon>Taenia</taxon>
    </lineage>
</organism>